<feature type="transmembrane region" description="Helical" evidence="1">
    <location>
        <begin position="174"/>
        <end position="194"/>
    </location>
</feature>
<name>A0ABW3YBH1_9ACTN</name>
<keyword evidence="1" id="KW-0472">Membrane</keyword>
<organism evidence="2 3">
    <name type="scientific">Micromonospora sonneratiae</name>
    <dbReference type="NCBI Taxonomy" id="1184706"/>
    <lineage>
        <taxon>Bacteria</taxon>
        <taxon>Bacillati</taxon>
        <taxon>Actinomycetota</taxon>
        <taxon>Actinomycetes</taxon>
        <taxon>Micromonosporales</taxon>
        <taxon>Micromonosporaceae</taxon>
        <taxon>Micromonospora</taxon>
    </lineage>
</organism>
<feature type="transmembrane region" description="Helical" evidence="1">
    <location>
        <begin position="141"/>
        <end position="162"/>
    </location>
</feature>
<feature type="transmembrane region" description="Helical" evidence="1">
    <location>
        <begin position="29"/>
        <end position="48"/>
    </location>
</feature>
<proteinExistence type="predicted"/>
<dbReference type="EMBL" id="JBHTMP010000008">
    <property type="protein sequence ID" value="MFD1320972.1"/>
    <property type="molecule type" value="Genomic_DNA"/>
</dbReference>
<protein>
    <submittedName>
        <fullName evidence="2">Uncharacterized protein</fullName>
    </submittedName>
</protein>
<evidence type="ECO:0000313" key="2">
    <source>
        <dbReference type="EMBL" id="MFD1320972.1"/>
    </source>
</evidence>
<keyword evidence="3" id="KW-1185">Reference proteome</keyword>
<feature type="transmembrane region" description="Helical" evidence="1">
    <location>
        <begin position="201"/>
        <end position="226"/>
    </location>
</feature>
<comment type="caution">
    <text evidence="2">The sequence shown here is derived from an EMBL/GenBank/DDBJ whole genome shotgun (WGS) entry which is preliminary data.</text>
</comment>
<gene>
    <name evidence="2" type="ORF">ACFQ4H_07720</name>
</gene>
<keyword evidence="1" id="KW-1133">Transmembrane helix</keyword>
<feature type="transmembrane region" description="Helical" evidence="1">
    <location>
        <begin position="257"/>
        <end position="278"/>
    </location>
</feature>
<reference evidence="3" key="1">
    <citation type="journal article" date="2019" name="Int. J. Syst. Evol. Microbiol.">
        <title>The Global Catalogue of Microorganisms (GCM) 10K type strain sequencing project: providing services to taxonomists for standard genome sequencing and annotation.</title>
        <authorList>
            <consortium name="The Broad Institute Genomics Platform"/>
            <consortium name="The Broad Institute Genome Sequencing Center for Infectious Disease"/>
            <person name="Wu L."/>
            <person name="Ma J."/>
        </authorList>
    </citation>
    <scope>NUCLEOTIDE SEQUENCE [LARGE SCALE GENOMIC DNA]</scope>
    <source>
        <strain evidence="3">JCM 31037</strain>
    </source>
</reference>
<accession>A0ABW3YBH1</accession>
<feature type="transmembrane region" description="Helical" evidence="1">
    <location>
        <begin position="55"/>
        <end position="72"/>
    </location>
</feature>
<dbReference type="RefSeq" id="WP_377568543.1">
    <property type="nucleotide sequence ID" value="NZ_JBHTMP010000008.1"/>
</dbReference>
<sequence length="296" mass="30628">MSIRRWLLVAFGGFTVIHAVGLTFGSPILSYAEVSAWAALFAYAVLAGRTVPPRVHLALFCGLLALGLPAGAEFLAHGASLDAGGGYGESAGWFAYWPAPRPPNLFETLGLRPWQLALLPVGYAGLTVAVFGLPGRRSARTALVGGLIGGALAIGYAGLRLWSQGSGEWRGQTTALLVSLTLTVVVFAAAGAALARGGQRLAGLGLALGALAIVEILDRALAWWAFSPYGSSRAGVTITVAVAVAGPGTGYLHVADAVFAVVRLLGAMLVAVGCLWTAGRTTGRTWWSFGERNRPM</sequence>
<evidence type="ECO:0000256" key="1">
    <source>
        <dbReference type="SAM" id="Phobius"/>
    </source>
</evidence>
<evidence type="ECO:0000313" key="3">
    <source>
        <dbReference type="Proteomes" id="UP001597260"/>
    </source>
</evidence>
<feature type="transmembrane region" description="Helical" evidence="1">
    <location>
        <begin position="114"/>
        <end position="134"/>
    </location>
</feature>
<dbReference type="Proteomes" id="UP001597260">
    <property type="component" value="Unassembled WGS sequence"/>
</dbReference>
<keyword evidence="1" id="KW-0812">Transmembrane</keyword>